<dbReference type="RefSeq" id="WP_107043406.1">
    <property type="nucleotide sequence ID" value="NZ_NWTX01000001.1"/>
</dbReference>
<accession>A0A2T3GDG9</accession>
<feature type="domain" description="ABC-three component systems C-terminal" evidence="1">
    <location>
        <begin position="246"/>
        <end position="377"/>
    </location>
</feature>
<keyword evidence="3" id="KW-1185">Reference proteome</keyword>
<evidence type="ECO:0000259" key="1">
    <source>
        <dbReference type="Pfam" id="PF20277"/>
    </source>
</evidence>
<evidence type="ECO:0000313" key="3">
    <source>
        <dbReference type="Proteomes" id="UP000240228"/>
    </source>
</evidence>
<dbReference type="Proteomes" id="UP000240228">
    <property type="component" value="Unassembled WGS sequence"/>
</dbReference>
<dbReference type="AlphaFoldDB" id="A0A2T3GDG9"/>
<dbReference type="Pfam" id="PF20277">
    <property type="entry name" value="CTD11"/>
    <property type="match status" value="1"/>
</dbReference>
<organism evidence="2 3">
    <name type="scientific">Bifidobacterium callitrichos</name>
    <dbReference type="NCBI Taxonomy" id="762209"/>
    <lineage>
        <taxon>Bacteria</taxon>
        <taxon>Bacillati</taxon>
        <taxon>Actinomycetota</taxon>
        <taxon>Actinomycetes</taxon>
        <taxon>Bifidobacteriales</taxon>
        <taxon>Bifidobacteriaceae</taxon>
        <taxon>Bifidobacterium</taxon>
    </lineage>
</organism>
<reference evidence="3" key="1">
    <citation type="submission" date="2017-09" db="EMBL/GenBank/DDBJ databases">
        <authorList>
            <person name="Sela D.A."/>
            <person name="Albert K."/>
        </authorList>
    </citation>
    <scope>NUCLEOTIDE SEQUENCE [LARGE SCALE GENOMIC DNA]</scope>
    <source>
        <strain evidence="3">UMA51805</strain>
    </source>
</reference>
<proteinExistence type="predicted"/>
<gene>
    <name evidence="2" type="ORF">CPA40_01550</name>
</gene>
<reference evidence="2 3" key="2">
    <citation type="submission" date="2018-03" db="EMBL/GenBank/DDBJ databases">
        <title>The comparative genomics of Bifidobacterium callitrichos reflects dietary carbohydrate utilization within the common marmoset gut.</title>
        <authorList>
            <person name="Rani A."/>
        </authorList>
    </citation>
    <scope>NUCLEOTIDE SEQUENCE [LARGE SCALE GENOMIC DNA]</scope>
    <source>
        <strain evidence="2 3">UMA51805</strain>
    </source>
</reference>
<dbReference type="EMBL" id="NWTX01000001">
    <property type="protein sequence ID" value="PST47520.1"/>
    <property type="molecule type" value="Genomic_DNA"/>
</dbReference>
<sequence>MTREENVRFCDLVKSLRPLTGKGLSAGEQVAEVVSMLTKVPENRIGTAVDPAQASQETLRKMSSSDGSFTKKLANAIYECMDLGQFISQIDGAEPMTKQRIVDNLTEYGIKVNLNELGERCAKIALTVISRKAGQKMSPESVAARIAYARGIANNKDALLMQCAGLCTECGSSLITDKHGDGIPVYEILPIDSDVSSYGFDDFVVMCPTCAAKYKHHPRKSDIDRVRSEKKAVSKQRDFEGLLTPLNLEKELVQLLDDIRELGFEDTSHQQIQMRNPVPIRDKVSEDGELCREITDSVSSYYPFIAARMKMLEETHRLSFNELLSQMHAKYLKYEGQGLSQAEIFDQLSDWIADRTHSRSRTASILVSYFVQICEVFRAPAQ</sequence>
<comment type="caution">
    <text evidence="2">The sequence shown here is derived from an EMBL/GenBank/DDBJ whole genome shotgun (WGS) entry which is preliminary data.</text>
</comment>
<dbReference type="InterPro" id="IPR046921">
    <property type="entry name" value="ABC-3C_CTD11"/>
</dbReference>
<protein>
    <recommendedName>
        <fullName evidence="1">ABC-three component systems C-terminal domain-containing protein</fullName>
    </recommendedName>
</protein>
<name>A0A2T3GDG9_9BIFI</name>
<evidence type="ECO:0000313" key="2">
    <source>
        <dbReference type="EMBL" id="PST47520.1"/>
    </source>
</evidence>